<dbReference type="GO" id="GO:0003729">
    <property type="term" value="F:mRNA binding"/>
    <property type="evidence" value="ECO:0000318"/>
    <property type="project" value="GO_Central"/>
</dbReference>
<name>A0A0K9NUT4_ZOSMR</name>
<feature type="domain" description="C3H1-type" evidence="7">
    <location>
        <begin position="157"/>
        <end position="185"/>
    </location>
</feature>
<feature type="region of interest" description="Disordered" evidence="6">
    <location>
        <begin position="436"/>
        <end position="461"/>
    </location>
</feature>
<evidence type="ECO:0000256" key="3">
    <source>
        <dbReference type="ARBA" id="ARBA00022833"/>
    </source>
</evidence>
<feature type="zinc finger region" description="C3H1-type" evidence="5">
    <location>
        <begin position="286"/>
        <end position="314"/>
    </location>
</feature>
<evidence type="ECO:0000259" key="7">
    <source>
        <dbReference type="PROSITE" id="PS50103"/>
    </source>
</evidence>
<dbReference type="PROSITE" id="PS50103">
    <property type="entry name" value="ZF_C3H1"/>
    <property type="match status" value="4"/>
</dbReference>
<gene>
    <name evidence="8" type="ORF">ZOSMA_64G00330</name>
</gene>
<keyword evidence="2 5" id="KW-0863">Zinc-finger</keyword>
<dbReference type="AlphaFoldDB" id="A0A0K9NUT4"/>
<dbReference type="SMART" id="SM00356">
    <property type="entry name" value="ZnF_C3H1"/>
    <property type="match status" value="4"/>
</dbReference>
<feature type="domain" description="C3H1-type" evidence="7">
    <location>
        <begin position="332"/>
        <end position="360"/>
    </location>
</feature>
<dbReference type="Proteomes" id="UP000036987">
    <property type="component" value="Unassembled WGS sequence"/>
</dbReference>
<dbReference type="GO" id="GO:0008270">
    <property type="term" value="F:zinc ion binding"/>
    <property type="evidence" value="ECO:0007669"/>
    <property type="project" value="UniProtKB-KW"/>
</dbReference>
<organism evidence="8 9">
    <name type="scientific">Zostera marina</name>
    <name type="common">Eelgrass</name>
    <dbReference type="NCBI Taxonomy" id="29655"/>
    <lineage>
        <taxon>Eukaryota</taxon>
        <taxon>Viridiplantae</taxon>
        <taxon>Streptophyta</taxon>
        <taxon>Embryophyta</taxon>
        <taxon>Tracheophyta</taxon>
        <taxon>Spermatophyta</taxon>
        <taxon>Magnoliopsida</taxon>
        <taxon>Liliopsida</taxon>
        <taxon>Zosteraceae</taxon>
        <taxon>Zostera</taxon>
    </lineage>
</organism>
<dbReference type="PANTHER" id="PTHR12506">
    <property type="entry name" value="PROTEIN PHOSPHATASE RELATED"/>
    <property type="match status" value="1"/>
</dbReference>
<sequence length="461" mass="50699">MLKLDPMHSSSQIQDAKANLASLPTVSIENLQEDSITNIKIDKDINGNSENHEAGAIEEHSQIHHNHSSSTDTTVEVVPIQDGNRSSVTIPDCTYFLKHGEPYFSKSNDLPERIGQPDCQHFLRTGTCKYGSTCKYNHPKNRFSGDISFNIDGLPIRKGERFCPYYMRTRYCKFGIDCKFSHPQPYSHGSLFSKSGVSSVYPPIVSSMTSPPGMSLIGGGIPSWPPTRPFWVSPGSWMPMLLPCGQQDWNSYTDTVGPVTPSTGMVMSSPLSNNSITTTQVIFPERPDQPDCQYYIKNGSCKYGSSCKYHHPRDRITSSAACTIGPLGLPLRPGQAMCTFYNTYGTCKYGLGCKFDHPVMNYYNYTDPSIIFPNYQRNSPVICTPPDSTMSKSLKLTTDEGGDVTTKSKITITTTIATVDSNDANLLSEETSVAVTPQSSLQSSSSALENLLEANDQSSID</sequence>
<dbReference type="OrthoDB" id="411372at2759"/>
<dbReference type="GO" id="GO:0003677">
    <property type="term" value="F:DNA binding"/>
    <property type="evidence" value="ECO:0007669"/>
    <property type="project" value="UniProtKB-KW"/>
</dbReference>
<dbReference type="PANTHER" id="PTHR12506:SF50">
    <property type="entry name" value="ZINC FINGER CCCH DOMAIN-CONTAINING PROTEIN 26"/>
    <property type="match status" value="1"/>
</dbReference>
<dbReference type="Gene3D" id="4.10.1000.10">
    <property type="entry name" value="Zinc finger, CCCH-type"/>
    <property type="match status" value="2"/>
</dbReference>
<dbReference type="InterPro" id="IPR036855">
    <property type="entry name" value="Znf_CCCH_sf"/>
</dbReference>
<dbReference type="Pfam" id="PF00642">
    <property type="entry name" value="zf-CCCH"/>
    <property type="match status" value="4"/>
</dbReference>
<dbReference type="EMBL" id="LFYR01001714">
    <property type="protein sequence ID" value="KMZ59817.1"/>
    <property type="molecule type" value="Genomic_DNA"/>
</dbReference>
<accession>A0A0K9NUT4</accession>
<protein>
    <recommendedName>
        <fullName evidence="7">C3H1-type domain-containing protein</fullName>
    </recommendedName>
</protein>
<evidence type="ECO:0000313" key="9">
    <source>
        <dbReference type="Proteomes" id="UP000036987"/>
    </source>
</evidence>
<evidence type="ECO:0000256" key="2">
    <source>
        <dbReference type="ARBA" id="ARBA00022771"/>
    </source>
</evidence>
<keyword evidence="9" id="KW-1185">Reference proteome</keyword>
<feature type="compositionally biased region" description="Low complexity" evidence="6">
    <location>
        <begin position="438"/>
        <end position="455"/>
    </location>
</feature>
<feature type="zinc finger region" description="C3H1-type" evidence="5">
    <location>
        <begin position="113"/>
        <end position="141"/>
    </location>
</feature>
<feature type="zinc finger region" description="C3H1-type" evidence="5">
    <location>
        <begin position="332"/>
        <end position="360"/>
    </location>
</feature>
<evidence type="ECO:0000256" key="4">
    <source>
        <dbReference type="ARBA" id="ARBA00023125"/>
    </source>
</evidence>
<proteinExistence type="predicted"/>
<dbReference type="InterPro" id="IPR000571">
    <property type="entry name" value="Znf_CCCH"/>
</dbReference>
<keyword evidence="3 5" id="KW-0862">Zinc</keyword>
<evidence type="ECO:0000256" key="6">
    <source>
        <dbReference type="SAM" id="MobiDB-lite"/>
    </source>
</evidence>
<evidence type="ECO:0000313" key="8">
    <source>
        <dbReference type="EMBL" id="KMZ59817.1"/>
    </source>
</evidence>
<keyword evidence="1 5" id="KW-0479">Metal-binding</keyword>
<keyword evidence="4" id="KW-0238">DNA-binding</keyword>
<comment type="caution">
    <text evidence="8">The sequence shown here is derived from an EMBL/GenBank/DDBJ whole genome shotgun (WGS) entry which is preliminary data.</text>
</comment>
<dbReference type="SUPFAM" id="SSF90229">
    <property type="entry name" value="CCCH zinc finger"/>
    <property type="match status" value="4"/>
</dbReference>
<reference evidence="9" key="1">
    <citation type="journal article" date="2016" name="Nature">
        <title>The genome of the seagrass Zostera marina reveals angiosperm adaptation to the sea.</title>
        <authorList>
            <person name="Olsen J.L."/>
            <person name="Rouze P."/>
            <person name="Verhelst B."/>
            <person name="Lin Y.-C."/>
            <person name="Bayer T."/>
            <person name="Collen J."/>
            <person name="Dattolo E."/>
            <person name="De Paoli E."/>
            <person name="Dittami S."/>
            <person name="Maumus F."/>
            <person name="Michel G."/>
            <person name="Kersting A."/>
            <person name="Lauritano C."/>
            <person name="Lohaus R."/>
            <person name="Toepel M."/>
            <person name="Tonon T."/>
            <person name="Vanneste K."/>
            <person name="Amirebrahimi M."/>
            <person name="Brakel J."/>
            <person name="Bostroem C."/>
            <person name="Chovatia M."/>
            <person name="Grimwood J."/>
            <person name="Jenkins J.W."/>
            <person name="Jueterbock A."/>
            <person name="Mraz A."/>
            <person name="Stam W.T."/>
            <person name="Tice H."/>
            <person name="Bornberg-Bauer E."/>
            <person name="Green P.J."/>
            <person name="Pearson G.A."/>
            <person name="Procaccini G."/>
            <person name="Duarte C.M."/>
            <person name="Schmutz J."/>
            <person name="Reusch T.B.H."/>
            <person name="Van de Peer Y."/>
        </authorList>
    </citation>
    <scope>NUCLEOTIDE SEQUENCE [LARGE SCALE GENOMIC DNA]</scope>
    <source>
        <strain evidence="9">cv. Finnish</strain>
    </source>
</reference>
<feature type="domain" description="C3H1-type" evidence="7">
    <location>
        <begin position="286"/>
        <end position="314"/>
    </location>
</feature>
<dbReference type="InterPro" id="IPR050974">
    <property type="entry name" value="Plant_ZF_CCCH"/>
</dbReference>
<feature type="domain" description="C3H1-type" evidence="7">
    <location>
        <begin position="113"/>
        <end position="141"/>
    </location>
</feature>
<dbReference type="STRING" id="29655.A0A0K9NUT4"/>
<feature type="zinc finger region" description="C3H1-type" evidence="5">
    <location>
        <begin position="157"/>
        <end position="185"/>
    </location>
</feature>
<evidence type="ECO:0000256" key="1">
    <source>
        <dbReference type="ARBA" id="ARBA00022723"/>
    </source>
</evidence>
<evidence type="ECO:0000256" key="5">
    <source>
        <dbReference type="PROSITE-ProRule" id="PRU00723"/>
    </source>
</evidence>